<keyword evidence="3" id="KW-1185">Reference proteome</keyword>
<evidence type="ECO:0000313" key="3">
    <source>
        <dbReference type="Proteomes" id="UP001156706"/>
    </source>
</evidence>
<feature type="signal peptide" evidence="1">
    <location>
        <begin position="1"/>
        <end position="23"/>
    </location>
</feature>
<dbReference type="Proteomes" id="UP001156706">
    <property type="component" value="Unassembled WGS sequence"/>
</dbReference>
<reference evidence="3" key="1">
    <citation type="journal article" date="2019" name="Int. J. Syst. Evol. Microbiol.">
        <title>The Global Catalogue of Microorganisms (GCM) 10K type strain sequencing project: providing services to taxonomists for standard genome sequencing and annotation.</title>
        <authorList>
            <consortium name="The Broad Institute Genomics Platform"/>
            <consortium name="The Broad Institute Genome Sequencing Center for Infectious Disease"/>
            <person name="Wu L."/>
            <person name="Ma J."/>
        </authorList>
    </citation>
    <scope>NUCLEOTIDE SEQUENCE [LARGE SCALE GENOMIC DNA]</scope>
    <source>
        <strain evidence="3">NBRC 110044</strain>
    </source>
</reference>
<evidence type="ECO:0000313" key="2">
    <source>
        <dbReference type="EMBL" id="GLR12373.1"/>
    </source>
</evidence>
<organism evidence="2 3">
    <name type="scientific">Chitinimonas prasina</name>
    <dbReference type="NCBI Taxonomy" id="1434937"/>
    <lineage>
        <taxon>Bacteria</taxon>
        <taxon>Pseudomonadati</taxon>
        <taxon>Pseudomonadota</taxon>
        <taxon>Betaproteobacteria</taxon>
        <taxon>Neisseriales</taxon>
        <taxon>Chitinibacteraceae</taxon>
        <taxon>Chitinimonas</taxon>
    </lineage>
</organism>
<name>A0ABQ5YD26_9NEIS</name>
<feature type="chain" id="PRO_5046732474" description="Phage tail collar domain-containing protein" evidence="1">
    <location>
        <begin position="24"/>
        <end position="389"/>
    </location>
</feature>
<evidence type="ECO:0008006" key="4">
    <source>
        <dbReference type="Google" id="ProtNLM"/>
    </source>
</evidence>
<comment type="caution">
    <text evidence="2">The sequence shown here is derived from an EMBL/GenBank/DDBJ whole genome shotgun (WGS) entry which is preliminary data.</text>
</comment>
<gene>
    <name evidence="2" type="ORF">GCM10007907_11630</name>
</gene>
<sequence>MEIKMRKIIPAILFVAIPVASSAAGTCNAILNMGLYNTSAASSSTDAESLALSTFCSADYSNNSTLSTQSAQIEASYGLFSGGAGGNASKQDIITKQSQVCTLGFNSSAYSNKTSGYSKTIYQGSLDAWNKCLQIAAKGLEFSILPSSTLQGITVVITAKSGLSAIYYGVEQFGSGTSKCTTMANGKVLNPSASDPFIFSAASNVTITCKRNLIVKGSDLSADAQDLVFVTSADSMTVPLAAIGNFSRVTADKIKSDTIATMGLSGSVVAFSNKNCPKGWELYKEARGRTIIGSGEGDGLSKRIFGSMGGTEKHKLTVAEMPQHTHDFTGIGINYGAMVMVADYTNSIALGKSQLAGQYTPSGNISQSGGGGEHENMQPWLALQYCVKQ</sequence>
<accession>A0ABQ5YD26</accession>
<evidence type="ECO:0000256" key="1">
    <source>
        <dbReference type="SAM" id="SignalP"/>
    </source>
</evidence>
<protein>
    <recommendedName>
        <fullName evidence="4">Phage tail collar domain-containing protein</fullName>
    </recommendedName>
</protein>
<dbReference type="SUPFAM" id="SSF88874">
    <property type="entry name" value="Receptor-binding domain of short tail fibre protein gp12"/>
    <property type="match status" value="1"/>
</dbReference>
<dbReference type="EMBL" id="BSOG01000001">
    <property type="protein sequence ID" value="GLR12373.1"/>
    <property type="molecule type" value="Genomic_DNA"/>
</dbReference>
<proteinExistence type="predicted"/>
<keyword evidence="1" id="KW-0732">Signal</keyword>